<dbReference type="SUPFAM" id="SSF53300">
    <property type="entry name" value="vWA-like"/>
    <property type="match status" value="1"/>
</dbReference>
<dbReference type="RefSeq" id="XP_065823616.1">
    <property type="nucleotide sequence ID" value="XM_065967544.1"/>
</dbReference>
<dbReference type="InterPro" id="IPR036465">
    <property type="entry name" value="vWFA_dom_sf"/>
</dbReference>
<feature type="domain" description="VWFA" evidence="2">
    <location>
        <begin position="495"/>
        <end position="694"/>
    </location>
</feature>
<dbReference type="Proteomes" id="UP000322225">
    <property type="component" value="Chromosome 8"/>
</dbReference>
<dbReference type="KEGG" id="ksn:43592273"/>
<reference evidence="3" key="2">
    <citation type="submission" date="2024-01" db="EMBL/GenBank/DDBJ databases">
        <title>Comparative genomics of Cryptococcus and Kwoniella reveals pathogenesis evolution and contrasting modes of karyotype evolution via chromosome fusion or intercentromeric recombination.</title>
        <authorList>
            <person name="Coelho M.A."/>
            <person name="David-Palma M."/>
            <person name="Shea T."/>
            <person name="Bowers K."/>
            <person name="McGinley-Smith S."/>
            <person name="Mohammad A.W."/>
            <person name="Gnirke A."/>
            <person name="Yurkov A.M."/>
            <person name="Nowrousian M."/>
            <person name="Sun S."/>
            <person name="Cuomo C.A."/>
            <person name="Heitman J."/>
        </authorList>
    </citation>
    <scope>NUCLEOTIDE SEQUENCE</scope>
    <source>
        <strain evidence="3">CBS 12478</strain>
    </source>
</reference>
<dbReference type="InterPro" id="IPR002035">
    <property type="entry name" value="VWF_A"/>
</dbReference>
<accession>A0AAJ8LLV5</accession>
<dbReference type="PROSITE" id="PS50234">
    <property type="entry name" value="VWFA"/>
    <property type="match status" value="1"/>
</dbReference>
<evidence type="ECO:0000259" key="2">
    <source>
        <dbReference type="PROSITE" id="PS50234"/>
    </source>
</evidence>
<proteinExistence type="predicted"/>
<sequence>MAQRAPIERGPRARTGTPARRYEINTMETASHVVWAFHNHLVQDPEYVKAVLRNYVEFKAARGRSKMEIGYKLQPLEEEFPRFAKQFVEVRDEYRLPPSPLIRIARRLTSTGATSAPLSNTNSLRRTQTANPSSPRAANTIARTHTTTGATTNRPVQQDGDEPPPPPYASQDPEPEATRMLQEQLAAEAEATGSGNSAPILAPSITSQPSTPSRPANSSALSPPPSARSQGTPNRLSQDGRPASPPPPNDPEMARVWEESQLVEAQRASLAAQREQEELEEAMRISLAEAESMAQSSTSPRQAQAGSSQPRPPSVNPDIAELTSGMGDLSIPGGWQANASSNYPSHEVPGYDHSPSAANKTNAHLKSKNPFLSATEREYLQAEEMYGESAENPGSSHTQYRPPSGDPVFVPPPGPPPPHLRIPSQSTSQSFPWDEDTLSSTQPPATLQPPLQPQHTPSPQPTATPRGQPPQLPPRRTSYIPPQGEDPLETLKDFDTVFLVDDSTSMAGDRWNQARTALMEVAEIASRYDENGVDVYFLNSKRVGKELKGAHDMEELFAGLEPRGATPTGIRLEAILREYMSRLERSQVASPGSSSIERVKPMNLIVVTDGAPTDDPESVLIACAKRLDRGEFPLSQVGIQFLQIGNDSEAREALQELDDGISEAHGVRDMVDTLPFTGEEMSAGLIIKTLLGGINRRLDRRSTA</sequence>
<evidence type="ECO:0000313" key="4">
    <source>
        <dbReference type="Proteomes" id="UP000322225"/>
    </source>
</evidence>
<dbReference type="SMART" id="SM00327">
    <property type="entry name" value="VWA"/>
    <property type="match status" value="1"/>
</dbReference>
<name>A0AAJ8LLV5_9TREE</name>
<feature type="compositionally biased region" description="Low complexity" evidence="1">
    <location>
        <begin position="137"/>
        <end position="152"/>
    </location>
</feature>
<gene>
    <name evidence="3" type="ORF">CI109_104743</name>
</gene>
<dbReference type="PANTHER" id="PTHR34706:SF1">
    <property type="entry name" value="VWFA DOMAIN-CONTAINING PROTEIN"/>
    <property type="match status" value="1"/>
</dbReference>
<evidence type="ECO:0000313" key="3">
    <source>
        <dbReference type="EMBL" id="WWD20267.1"/>
    </source>
</evidence>
<dbReference type="AlphaFoldDB" id="A0AAJ8LLV5"/>
<organism evidence="3 4">
    <name type="scientific">Kwoniella shandongensis</name>
    <dbReference type="NCBI Taxonomy" id="1734106"/>
    <lineage>
        <taxon>Eukaryota</taxon>
        <taxon>Fungi</taxon>
        <taxon>Dikarya</taxon>
        <taxon>Basidiomycota</taxon>
        <taxon>Agaricomycotina</taxon>
        <taxon>Tremellomycetes</taxon>
        <taxon>Tremellales</taxon>
        <taxon>Cryptococcaceae</taxon>
        <taxon>Kwoniella</taxon>
    </lineage>
</organism>
<evidence type="ECO:0000256" key="1">
    <source>
        <dbReference type="SAM" id="MobiDB-lite"/>
    </source>
</evidence>
<feature type="compositionally biased region" description="Polar residues" evidence="1">
    <location>
        <begin position="293"/>
        <end position="309"/>
    </location>
</feature>
<protein>
    <recommendedName>
        <fullName evidence="2">VWFA domain-containing protein</fullName>
    </recommendedName>
</protein>
<dbReference type="PANTHER" id="PTHR34706">
    <property type="entry name" value="SLR1338 PROTEIN"/>
    <property type="match status" value="1"/>
</dbReference>
<feature type="compositionally biased region" description="Low complexity" evidence="1">
    <location>
        <begin position="264"/>
        <end position="273"/>
    </location>
</feature>
<keyword evidence="4" id="KW-1185">Reference proteome</keyword>
<dbReference type="Gene3D" id="3.40.50.410">
    <property type="entry name" value="von Willebrand factor, type A domain"/>
    <property type="match status" value="1"/>
</dbReference>
<feature type="compositionally biased region" description="Pro residues" evidence="1">
    <location>
        <begin position="409"/>
        <end position="420"/>
    </location>
</feature>
<dbReference type="GeneID" id="43592273"/>
<dbReference type="EMBL" id="CP144058">
    <property type="protein sequence ID" value="WWD20267.1"/>
    <property type="molecule type" value="Genomic_DNA"/>
</dbReference>
<feature type="compositionally biased region" description="Polar residues" evidence="1">
    <location>
        <begin position="113"/>
        <end position="136"/>
    </location>
</feature>
<feature type="compositionally biased region" description="Low complexity" evidence="1">
    <location>
        <begin position="181"/>
        <end position="191"/>
    </location>
</feature>
<reference evidence="3" key="1">
    <citation type="submission" date="2017-08" db="EMBL/GenBank/DDBJ databases">
        <authorList>
            <person name="Cuomo C."/>
            <person name="Billmyre B."/>
            <person name="Heitman J."/>
        </authorList>
    </citation>
    <scope>NUCLEOTIDE SEQUENCE</scope>
    <source>
        <strain evidence="3">CBS 12478</strain>
    </source>
</reference>
<feature type="compositionally biased region" description="Polar residues" evidence="1">
    <location>
        <begin position="392"/>
        <end position="401"/>
    </location>
</feature>
<feature type="compositionally biased region" description="Pro residues" evidence="1">
    <location>
        <begin position="446"/>
        <end position="473"/>
    </location>
</feature>
<feature type="region of interest" description="Disordered" evidence="1">
    <location>
        <begin position="113"/>
        <end position="488"/>
    </location>
</feature>